<reference evidence="2" key="1">
    <citation type="journal article" date="2020" name="Nature">
        <title>Giant virus diversity and host interactions through global metagenomics.</title>
        <authorList>
            <person name="Schulz F."/>
            <person name="Roux S."/>
            <person name="Paez-Espino D."/>
            <person name="Jungbluth S."/>
            <person name="Walsh D.A."/>
            <person name="Denef V.J."/>
            <person name="McMahon K.D."/>
            <person name="Konstantinidis K.T."/>
            <person name="Eloe-Fadrosh E.A."/>
            <person name="Kyrpides N.C."/>
            <person name="Woyke T."/>
        </authorList>
    </citation>
    <scope>NUCLEOTIDE SEQUENCE</scope>
    <source>
        <strain evidence="2">GVMAG-M-3300023174-92</strain>
    </source>
</reference>
<evidence type="ECO:0000313" key="2">
    <source>
        <dbReference type="EMBL" id="QHT21437.1"/>
    </source>
</evidence>
<feature type="region of interest" description="Disordered" evidence="1">
    <location>
        <begin position="293"/>
        <end position="350"/>
    </location>
</feature>
<sequence length="371" mass="43362">MEEQLSLLKSTFGEIVDLKEGNLAILQSLETRIKKIKDMYSEFIQTNRDKVFVFTLDSFHFQRKLIDLEYEDMNRMFLSITNRMYCDYYKLFKIMVEYVREHIPDNKLTDLIKVHDNFPIYKDLEPFKQYDFQYIQGLHEIILVILGYIHTYITNKEHDLKVYQTKNQIGLNIDSFVSTFSFNIVVIRQQAVLFINYIEFFHKIHTKYLKRFTTKLNLMLSQINNDIKLDNPKDTAAVKNDTINDLREHGLDRDLLRQIKVSISDEVSLSSDSSAEKGSRERPLFEDDCFNTVPSEITEDDSPVDPPLVELASAQESFEEPDSGTSNDPWAKPESPESQEEEDEPFLSFYSSPLELNQNVSVVVSNDVFSM</sequence>
<dbReference type="EMBL" id="MN739692">
    <property type="protein sequence ID" value="QHT21437.1"/>
    <property type="molecule type" value="Genomic_DNA"/>
</dbReference>
<name>A0A6C0DX54_9ZZZZ</name>
<evidence type="ECO:0000256" key="1">
    <source>
        <dbReference type="SAM" id="MobiDB-lite"/>
    </source>
</evidence>
<protein>
    <submittedName>
        <fullName evidence="2">Uncharacterized protein</fullName>
    </submittedName>
</protein>
<organism evidence="2">
    <name type="scientific">viral metagenome</name>
    <dbReference type="NCBI Taxonomy" id="1070528"/>
    <lineage>
        <taxon>unclassified sequences</taxon>
        <taxon>metagenomes</taxon>
        <taxon>organismal metagenomes</taxon>
    </lineage>
</organism>
<accession>A0A6C0DX54</accession>
<proteinExistence type="predicted"/>
<dbReference type="AlphaFoldDB" id="A0A6C0DX54"/>